<keyword evidence="2" id="KW-0808">Transferase</keyword>
<reference evidence="2 3" key="1">
    <citation type="journal article" date="2012" name="Appl. Environ. Microbiol.">
        <title>Draft genome sequence of a psychrotolerant sulfur-oxidizing bacterium, Sulfuricella denitrificans skB26, and proteomic insights into cold adaptation.</title>
        <authorList>
            <person name="Watanabe T."/>
            <person name="Kojima H."/>
            <person name="Fukui M."/>
        </authorList>
    </citation>
    <scope>NUCLEOTIDE SEQUENCE [LARGE SCALE GENOMIC DNA]</scope>
    <source>
        <strain evidence="3">skB26</strain>
    </source>
</reference>
<name>S6ADW1_SULDS</name>
<evidence type="ECO:0000313" key="3">
    <source>
        <dbReference type="Proteomes" id="UP000015559"/>
    </source>
</evidence>
<dbReference type="GO" id="GO:0016740">
    <property type="term" value="F:transferase activity"/>
    <property type="evidence" value="ECO:0007669"/>
    <property type="project" value="UniProtKB-KW"/>
</dbReference>
<feature type="domain" description="Glycosyltransferase 2-like" evidence="1">
    <location>
        <begin position="6"/>
        <end position="110"/>
    </location>
</feature>
<evidence type="ECO:0000259" key="1">
    <source>
        <dbReference type="Pfam" id="PF00535"/>
    </source>
</evidence>
<dbReference type="InterPro" id="IPR029044">
    <property type="entry name" value="Nucleotide-diphossugar_trans"/>
</dbReference>
<organism evidence="2 3">
    <name type="scientific">Sulfuricella denitrificans (strain DSM 22764 / NBRC 105220 / skB26)</name>
    <dbReference type="NCBI Taxonomy" id="1163617"/>
    <lineage>
        <taxon>Bacteria</taxon>
        <taxon>Pseudomonadati</taxon>
        <taxon>Pseudomonadota</taxon>
        <taxon>Betaproteobacteria</taxon>
        <taxon>Nitrosomonadales</taxon>
        <taxon>Sulfuricellaceae</taxon>
        <taxon>Sulfuricella</taxon>
    </lineage>
</organism>
<dbReference type="eggNOG" id="COG1215">
    <property type="taxonomic scope" value="Bacteria"/>
</dbReference>
<proteinExistence type="predicted"/>
<dbReference type="RefSeq" id="WP_009207270.1">
    <property type="nucleotide sequence ID" value="NC_022357.1"/>
</dbReference>
<dbReference type="AlphaFoldDB" id="S6ADW1"/>
<gene>
    <name evidence="2" type="ORF">SCD_n02969</name>
</gene>
<dbReference type="KEGG" id="sdr:SCD_n02969"/>
<dbReference type="STRING" id="1163617.SCD_n02969"/>
<dbReference type="SUPFAM" id="SSF53448">
    <property type="entry name" value="Nucleotide-diphospho-sugar transferases"/>
    <property type="match status" value="1"/>
</dbReference>
<keyword evidence="3" id="KW-1185">Reference proteome</keyword>
<dbReference type="PANTHER" id="PTHR43685:SF11">
    <property type="entry name" value="GLYCOSYLTRANSFERASE TAGX-RELATED"/>
    <property type="match status" value="1"/>
</dbReference>
<protein>
    <submittedName>
        <fullName evidence="2">Glycosyltransferase</fullName>
    </submittedName>
</protein>
<dbReference type="CDD" id="cd00761">
    <property type="entry name" value="Glyco_tranf_GTA_type"/>
    <property type="match status" value="1"/>
</dbReference>
<dbReference type="HOGENOM" id="CLU_025996_0_2_4"/>
<dbReference type="OrthoDB" id="433681at2"/>
<dbReference type="InterPro" id="IPR050834">
    <property type="entry name" value="Glycosyltransf_2"/>
</dbReference>
<sequence length="309" mass="34107">MTPSFSVIIPAYNSETTLARAIDSVLAQTYPAQEIIVVDDGSADGTAEVVARYGDKLCYMRQDNAGVSSARNHGARIASGDWLAFLDADDWYYPDRLRLHAEWIREDAALDFLTGDYEYRDDAGKLLGTSMSQHDSGRMMIAKAANNARAVMDQGHEIQAYAADHFGDTHTLSVPRGIFLDLGGYPLGYKVCEDVHFLTRLISRSQRIGVVCAPLGVYLIHSRSATRRNPLAAQQENVRTLTDLERLAKNFPPPVRLGIKQRMQSARYNLACALAKNAQRSAAVYAVLPSLVSNPGWRSLRDVLSMLKG</sequence>
<dbReference type="Proteomes" id="UP000015559">
    <property type="component" value="Chromosome"/>
</dbReference>
<evidence type="ECO:0000313" key="2">
    <source>
        <dbReference type="EMBL" id="BAN36768.1"/>
    </source>
</evidence>
<dbReference type="Pfam" id="PF00535">
    <property type="entry name" value="Glycos_transf_2"/>
    <property type="match status" value="1"/>
</dbReference>
<dbReference type="Gene3D" id="3.90.550.10">
    <property type="entry name" value="Spore Coat Polysaccharide Biosynthesis Protein SpsA, Chain A"/>
    <property type="match status" value="1"/>
</dbReference>
<dbReference type="PANTHER" id="PTHR43685">
    <property type="entry name" value="GLYCOSYLTRANSFERASE"/>
    <property type="match status" value="1"/>
</dbReference>
<dbReference type="EMBL" id="AP013066">
    <property type="protein sequence ID" value="BAN36768.1"/>
    <property type="molecule type" value="Genomic_DNA"/>
</dbReference>
<accession>S6ADW1</accession>
<dbReference type="InterPro" id="IPR001173">
    <property type="entry name" value="Glyco_trans_2-like"/>
</dbReference>